<organism evidence="1 3">
    <name type="scientific">Paenisporosarcina cavernae</name>
    <dbReference type="NCBI Taxonomy" id="2320858"/>
    <lineage>
        <taxon>Bacteria</taxon>
        <taxon>Bacillati</taxon>
        <taxon>Bacillota</taxon>
        <taxon>Bacilli</taxon>
        <taxon>Bacillales</taxon>
        <taxon>Caryophanaceae</taxon>
        <taxon>Paenisporosarcina</taxon>
    </lineage>
</organism>
<name>A0A385YTL7_9BACL</name>
<accession>A0A385YTL7</accession>
<dbReference type="EMBL" id="CP032418">
    <property type="protein sequence ID" value="AYC29660.1"/>
    <property type="molecule type" value="Genomic_DNA"/>
</dbReference>
<dbReference type="AlphaFoldDB" id="A0A385YTL7"/>
<dbReference type="RefSeq" id="WP_119883398.1">
    <property type="nucleotide sequence ID" value="NZ_CP032418.1"/>
</dbReference>
<dbReference type="KEGG" id="paek:D3873_07065"/>
<dbReference type="EMBL" id="CP032418">
    <property type="protein sequence ID" value="AYC30021.1"/>
    <property type="molecule type" value="Genomic_DNA"/>
</dbReference>
<evidence type="ECO:0000313" key="3">
    <source>
        <dbReference type="Proteomes" id="UP000265725"/>
    </source>
</evidence>
<dbReference type="OrthoDB" id="1956472at2"/>
<sequence length="133" mass="14655">MSNHVNLETFANGALAERINLELSKVLENIADPNTDPKKARKVTMNITLKPNESRNLASVSITAKCNLQPAREIETNLMIDYNSEGKVVGAELKSGIPGQMYVDENGEVLTDRGEKPAETEIAKKENKVVNFK</sequence>
<dbReference type="Proteomes" id="UP000265725">
    <property type="component" value="Chromosome"/>
</dbReference>
<dbReference type="KEGG" id="paek:D3873_09105"/>
<protein>
    <submittedName>
        <fullName evidence="1">Replication terminator protein</fullName>
    </submittedName>
</protein>
<evidence type="ECO:0000313" key="2">
    <source>
        <dbReference type="EMBL" id="AYC30021.1"/>
    </source>
</evidence>
<evidence type="ECO:0000313" key="1">
    <source>
        <dbReference type="EMBL" id="AYC29660.1"/>
    </source>
</evidence>
<reference evidence="1" key="1">
    <citation type="submission" date="2018-09" db="EMBL/GenBank/DDBJ databases">
        <authorList>
            <person name="Parvin R."/>
            <person name="Begum J.A."/>
            <person name="Chowdhury E.H."/>
            <person name="Islam M.R."/>
            <person name="Harder T."/>
        </authorList>
    </citation>
    <scope>NUCLEOTIDE SEQUENCE</scope>
    <source>
        <strain evidence="1">K2R23-3</strain>
    </source>
</reference>
<proteinExistence type="predicted"/>
<reference evidence="3" key="2">
    <citation type="submission" date="2018-09" db="EMBL/GenBank/DDBJ databases">
        <authorList>
            <person name="Zhu H."/>
        </authorList>
    </citation>
    <scope>NUCLEOTIDE SEQUENCE [LARGE SCALE GENOMIC DNA]</scope>
    <source>
        <strain evidence="3">K2R23-3</strain>
    </source>
</reference>
<keyword evidence="3" id="KW-1185">Reference proteome</keyword>
<gene>
    <name evidence="1" type="ORF">D3873_07065</name>
    <name evidence="2" type="ORF">D3873_09105</name>
</gene>